<feature type="transmembrane region" description="Helical" evidence="1">
    <location>
        <begin position="27"/>
        <end position="49"/>
    </location>
</feature>
<feature type="transmembrane region" description="Helical" evidence="1">
    <location>
        <begin position="88"/>
        <end position="107"/>
    </location>
</feature>
<sequence>MGAERRPSMSESADLQRSITEPAVRRALMAVLIVYLAGSVVLMIVQGVVDSPGQSYWLGVVAGFVLYTCAFGLALVPRPGRFGRRPAVGVVVLTLAAQGALWSALANDGSADARLYLPMFVTAFVVETVVVFRGRLLEAWIGALAGIALTVVAGTSTDATHWWSTVQTTTVLLLVAATAATTALAPLFREIDALAIRHDRASGEEWAGRAASAARDERIARIDGLVRPLFENAIDADRVTIADVQRARLIEARLRDGIRAPAFDTAQVREAVWRARSRGVSVTLLDDGGLRDVAPEDASVVLAEVIPRLCAELGSLTTGEIVARVSPPDRTPIAAVTVARPDVRRRVEFGVSGATRVVEL</sequence>
<accession>F1YJ79</accession>
<feature type="transmembrane region" description="Helical" evidence="1">
    <location>
        <begin position="113"/>
        <end position="132"/>
    </location>
</feature>
<feature type="transmembrane region" description="Helical" evidence="1">
    <location>
        <begin position="55"/>
        <end position="76"/>
    </location>
</feature>
<evidence type="ECO:0000313" key="3">
    <source>
        <dbReference type="Proteomes" id="UP000035065"/>
    </source>
</evidence>
<name>F1YJ79_9ACTN</name>
<dbReference type="EMBL" id="AEUD01000007">
    <property type="protein sequence ID" value="EGD55112.1"/>
    <property type="molecule type" value="Genomic_DNA"/>
</dbReference>
<keyword evidence="1" id="KW-0472">Membrane</keyword>
<evidence type="ECO:0000256" key="1">
    <source>
        <dbReference type="SAM" id="Phobius"/>
    </source>
</evidence>
<feature type="transmembrane region" description="Helical" evidence="1">
    <location>
        <begin position="139"/>
        <end position="157"/>
    </location>
</feature>
<keyword evidence="1" id="KW-0812">Transmembrane</keyword>
<dbReference type="eggNOG" id="COG3850">
    <property type="taxonomic scope" value="Bacteria"/>
</dbReference>
<evidence type="ECO:0000313" key="2">
    <source>
        <dbReference type="EMBL" id="EGD55112.1"/>
    </source>
</evidence>
<protein>
    <submittedName>
        <fullName evidence="2">Uncharacterized protein</fullName>
    </submittedName>
</protein>
<keyword evidence="1" id="KW-1133">Transmembrane helix</keyword>
<organism evidence="2 3">
    <name type="scientific">Gordonia neofelifaecis NRRL B-59395</name>
    <dbReference type="NCBI Taxonomy" id="644548"/>
    <lineage>
        <taxon>Bacteria</taxon>
        <taxon>Bacillati</taxon>
        <taxon>Actinomycetota</taxon>
        <taxon>Actinomycetes</taxon>
        <taxon>Mycobacteriales</taxon>
        <taxon>Gordoniaceae</taxon>
        <taxon>Gordonia</taxon>
    </lineage>
</organism>
<reference evidence="2 3" key="1">
    <citation type="journal article" date="2011" name="J. Bacteriol.">
        <title>Draft Genome Sequence of Gordonia neofelifaecis NRRL B-59395, a Cholesterol-Degrading Actinomycete.</title>
        <authorList>
            <person name="Ge F."/>
            <person name="Li W."/>
            <person name="Chen G."/>
            <person name="Liu Y."/>
            <person name="Zhang G."/>
            <person name="Yong B."/>
            <person name="Wang Q."/>
            <person name="Wang N."/>
            <person name="Huang Z."/>
            <person name="Li W."/>
            <person name="Wang J."/>
            <person name="Wu C."/>
            <person name="Xie Q."/>
            <person name="Liu G."/>
        </authorList>
    </citation>
    <scope>NUCLEOTIDE SEQUENCE [LARGE SCALE GENOMIC DNA]</scope>
    <source>
        <strain evidence="2 3">NRRL B-59395</strain>
    </source>
</reference>
<comment type="caution">
    <text evidence="2">The sequence shown here is derived from an EMBL/GenBank/DDBJ whole genome shotgun (WGS) entry which is preliminary data.</text>
</comment>
<keyword evidence="3" id="KW-1185">Reference proteome</keyword>
<proteinExistence type="predicted"/>
<dbReference type="AlphaFoldDB" id="F1YJ79"/>
<gene>
    <name evidence="2" type="ORF">SCNU_09579</name>
</gene>
<dbReference type="STRING" id="644548.SCNU_09579"/>
<feature type="transmembrane region" description="Helical" evidence="1">
    <location>
        <begin position="169"/>
        <end position="188"/>
    </location>
</feature>
<dbReference type="Proteomes" id="UP000035065">
    <property type="component" value="Unassembled WGS sequence"/>
</dbReference>